<proteinExistence type="predicted"/>
<reference evidence="2" key="1">
    <citation type="journal article" date="2014" name="Proc. Natl. Acad. Sci. U.S.A.">
        <title>Extensive sampling of basidiomycete genomes demonstrates inadequacy of the white-rot/brown-rot paradigm for wood decay fungi.</title>
        <authorList>
            <person name="Riley R."/>
            <person name="Salamov A.A."/>
            <person name="Brown D.W."/>
            <person name="Nagy L.G."/>
            <person name="Floudas D."/>
            <person name="Held B.W."/>
            <person name="Levasseur A."/>
            <person name="Lombard V."/>
            <person name="Morin E."/>
            <person name="Otillar R."/>
            <person name="Lindquist E.A."/>
            <person name="Sun H."/>
            <person name="LaButti K.M."/>
            <person name="Schmutz J."/>
            <person name="Jabbour D."/>
            <person name="Luo H."/>
            <person name="Baker S.E."/>
            <person name="Pisabarro A.G."/>
            <person name="Walton J.D."/>
            <person name="Blanchette R.A."/>
            <person name="Henrissat B."/>
            <person name="Martin F."/>
            <person name="Cullen D."/>
            <person name="Hibbett D.S."/>
            <person name="Grigoriev I.V."/>
        </authorList>
    </citation>
    <scope>NUCLEOTIDE SEQUENCE [LARGE SCALE GENOMIC DNA]</scope>
    <source>
        <strain evidence="2">CBS 339.88</strain>
    </source>
</reference>
<protein>
    <submittedName>
        <fullName evidence="1">Uncharacterized protein</fullName>
    </submittedName>
</protein>
<dbReference type="AlphaFoldDB" id="A0A067SRV4"/>
<accession>A0A067SRV4</accession>
<keyword evidence="2" id="KW-1185">Reference proteome</keyword>
<evidence type="ECO:0000313" key="1">
    <source>
        <dbReference type="EMBL" id="KDR69483.1"/>
    </source>
</evidence>
<name>A0A067SRV4_GALM3</name>
<dbReference type="Proteomes" id="UP000027222">
    <property type="component" value="Unassembled WGS sequence"/>
</dbReference>
<dbReference type="EMBL" id="KL142402">
    <property type="protein sequence ID" value="KDR69483.1"/>
    <property type="molecule type" value="Genomic_DNA"/>
</dbReference>
<evidence type="ECO:0000313" key="2">
    <source>
        <dbReference type="Proteomes" id="UP000027222"/>
    </source>
</evidence>
<sequence length="64" mass="7186">MAKNGESDFPDPVRHIDRWLGNLKDTKGKKAVCPIGDRDKGWLLVEAIGKGLKINLKVRNRFGL</sequence>
<organism evidence="1 2">
    <name type="scientific">Galerina marginata (strain CBS 339.88)</name>
    <dbReference type="NCBI Taxonomy" id="685588"/>
    <lineage>
        <taxon>Eukaryota</taxon>
        <taxon>Fungi</taxon>
        <taxon>Dikarya</taxon>
        <taxon>Basidiomycota</taxon>
        <taxon>Agaricomycotina</taxon>
        <taxon>Agaricomycetes</taxon>
        <taxon>Agaricomycetidae</taxon>
        <taxon>Agaricales</taxon>
        <taxon>Agaricineae</taxon>
        <taxon>Strophariaceae</taxon>
        <taxon>Galerina</taxon>
    </lineage>
</organism>
<gene>
    <name evidence="1" type="ORF">GALMADRAFT_922580</name>
</gene>
<dbReference type="HOGENOM" id="CLU_2867799_0_0_1"/>